<evidence type="ECO:0000313" key="4">
    <source>
        <dbReference type="Proteomes" id="UP000323454"/>
    </source>
</evidence>
<evidence type="ECO:0000256" key="2">
    <source>
        <dbReference type="SAM" id="SignalP"/>
    </source>
</evidence>
<feature type="chain" id="PRO_5022785957" description="BNR repeat-containing family member" evidence="2">
    <location>
        <begin position="26"/>
        <end position="454"/>
    </location>
</feature>
<dbReference type="EMBL" id="VUOB01000022">
    <property type="protein sequence ID" value="KAA2262184.1"/>
    <property type="molecule type" value="Genomic_DNA"/>
</dbReference>
<reference evidence="3 4" key="1">
    <citation type="submission" date="2019-09" db="EMBL/GenBank/DDBJ databases">
        <title>Goodfellowia gen. nov., a new genus of the Pseudonocardineae related to Actinoalloteichus, containing Goodfellowia coeruleoviolacea gen. nov., comb. nov. gen. nov., comb. nov.</title>
        <authorList>
            <person name="Labeda D."/>
        </authorList>
    </citation>
    <scope>NUCLEOTIDE SEQUENCE [LARGE SCALE GENOMIC DNA]</scope>
    <source>
        <strain evidence="3 4">AN110305</strain>
    </source>
</reference>
<comment type="caution">
    <text evidence="3">The sequence shown here is derived from an EMBL/GenBank/DDBJ whole genome shotgun (WGS) entry which is preliminary data.</text>
</comment>
<keyword evidence="4" id="KW-1185">Reference proteome</keyword>
<organism evidence="3 4">
    <name type="scientific">Solihabitans fulvus</name>
    <dbReference type="NCBI Taxonomy" id="1892852"/>
    <lineage>
        <taxon>Bacteria</taxon>
        <taxon>Bacillati</taxon>
        <taxon>Actinomycetota</taxon>
        <taxon>Actinomycetes</taxon>
        <taxon>Pseudonocardiales</taxon>
        <taxon>Pseudonocardiaceae</taxon>
        <taxon>Solihabitans</taxon>
    </lineage>
</organism>
<dbReference type="CDD" id="cd15482">
    <property type="entry name" value="Sialidase_non-viral"/>
    <property type="match status" value="1"/>
</dbReference>
<dbReference type="InterPro" id="IPR036278">
    <property type="entry name" value="Sialidase_sf"/>
</dbReference>
<reference evidence="3 4" key="2">
    <citation type="submission" date="2019-09" db="EMBL/GenBank/DDBJ databases">
        <authorList>
            <person name="Jin C."/>
        </authorList>
    </citation>
    <scope>NUCLEOTIDE SEQUENCE [LARGE SCALE GENOMIC DNA]</scope>
    <source>
        <strain evidence="3 4">AN110305</strain>
    </source>
</reference>
<dbReference type="OrthoDB" id="3493799at2"/>
<dbReference type="Proteomes" id="UP000323454">
    <property type="component" value="Unassembled WGS sequence"/>
</dbReference>
<evidence type="ECO:0000313" key="3">
    <source>
        <dbReference type="EMBL" id="KAA2262184.1"/>
    </source>
</evidence>
<sequence>MPRLPRWLLPALLVLAVVPTIPAAAAEPAHQDTWPAPTFTVQTPDPSVAARSDRRPVGGGLYDPVAHRTFISWGGQAEDNYVQSYDHDTGVWDAPVKVGDGGGDSHNYPTMVQAADGHLLVFRGMHNVQLVLARSPEPHSAAGTWTERVISTDAATYPMPFKTADGSIFVFFRETLGDLDPTVPTDTRPMQYVVSRDNGQTWQTSKELTGRPFVIGSTGRADNMNEIYIGQLRYEPGLFGFGERVRIVYTLAGGGAEGHKHDRYHRNLYYASFDPRTLRFSSAAGRDVGTQIDDAIQEDQLKVADTPLTLPGGVKSPDYIQLVGAPITGQPFLLWFTGDDSGPVHNYLSTWTGFGWQTREVARGLRTKEMEPVDPLTWRVYASVDGQPNVRTFLVRLGRTWSAEAVLPTAKPVQRIELISGFRDPVRVLITGASSDRDVSVADGDISVAGLSRR</sequence>
<protein>
    <recommendedName>
        <fullName evidence="5">BNR repeat-containing family member</fullName>
    </recommendedName>
</protein>
<dbReference type="AlphaFoldDB" id="A0A5B2XGD2"/>
<dbReference type="RefSeq" id="WP_149849767.1">
    <property type="nucleotide sequence ID" value="NZ_VUOB01000022.1"/>
</dbReference>
<evidence type="ECO:0008006" key="5">
    <source>
        <dbReference type="Google" id="ProtNLM"/>
    </source>
</evidence>
<keyword evidence="2" id="KW-0732">Signal</keyword>
<dbReference type="Gene3D" id="2.120.10.10">
    <property type="match status" value="1"/>
</dbReference>
<dbReference type="SUPFAM" id="SSF50939">
    <property type="entry name" value="Sialidases"/>
    <property type="match status" value="1"/>
</dbReference>
<gene>
    <name evidence="3" type="ORF">F0L68_12870</name>
</gene>
<dbReference type="Pfam" id="PF15892">
    <property type="entry name" value="BNR_4"/>
    <property type="match status" value="1"/>
</dbReference>
<name>A0A5B2XGD2_9PSEU</name>
<feature type="signal peptide" evidence="2">
    <location>
        <begin position="1"/>
        <end position="25"/>
    </location>
</feature>
<proteinExistence type="predicted"/>
<evidence type="ECO:0000256" key="1">
    <source>
        <dbReference type="SAM" id="MobiDB-lite"/>
    </source>
</evidence>
<feature type="region of interest" description="Disordered" evidence="1">
    <location>
        <begin position="27"/>
        <end position="56"/>
    </location>
</feature>
<accession>A0A5B2XGD2</accession>